<keyword evidence="3 11" id="KW-0597">Phosphoprotein</keyword>
<dbReference type="PANTHER" id="PTHR45339:SF1">
    <property type="entry name" value="HYBRID SIGNAL TRANSDUCTION HISTIDINE KINASE J"/>
    <property type="match status" value="1"/>
</dbReference>
<dbReference type="OrthoDB" id="9796305at2"/>
<accession>A0A6L6Q093</accession>
<feature type="domain" description="Response regulatory" evidence="15">
    <location>
        <begin position="1136"/>
        <end position="1253"/>
    </location>
</feature>
<organism evidence="16 17">
    <name type="scientific">Pseudoduganella ginsengisoli</name>
    <dbReference type="NCBI Taxonomy" id="1462440"/>
    <lineage>
        <taxon>Bacteria</taxon>
        <taxon>Pseudomonadati</taxon>
        <taxon>Pseudomonadota</taxon>
        <taxon>Betaproteobacteria</taxon>
        <taxon>Burkholderiales</taxon>
        <taxon>Oxalobacteraceae</taxon>
        <taxon>Telluria group</taxon>
        <taxon>Pseudoduganella</taxon>
    </lineage>
</organism>
<dbReference type="InterPro" id="IPR036890">
    <property type="entry name" value="HATPase_C_sf"/>
</dbReference>
<dbReference type="PROSITE" id="PS50109">
    <property type="entry name" value="HIS_KIN"/>
    <property type="match status" value="1"/>
</dbReference>
<feature type="domain" description="Response regulatory" evidence="15">
    <location>
        <begin position="869"/>
        <end position="982"/>
    </location>
</feature>
<dbReference type="SUPFAM" id="SSF52172">
    <property type="entry name" value="CheY-like"/>
    <property type="match status" value="3"/>
</dbReference>
<evidence type="ECO:0000256" key="9">
    <source>
        <dbReference type="ARBA" id="ARBA00058004"/>
    </source>
</evidence>
<evidence type="ECO:0000313" key="17">
    <source>
        <dbReference type="Proteomes" id="UP000484015"/>
    </source>
</evidence>
<feature type="modified residue" description="4-aspartylphosphate" evidence="11">
    <location>
        <position position="918"/>
    </location>
</feature>
<protein>
    <recommendedName>
        <fullName evidence="10">Virulence sensor protein BvgS</fullName>
        <ecNumber evidence="2">2.7.13.3</ecNumber>
    </recommendedName>
</protein>
<keyword evidence="6" id="KW-0418">Kinase</keyword>
<evidence type="ECO:0000256" key="5">
    <source>
        <dbReference type="ARBA" id="ARBA00022729"/>
    </source>
</evidence>
<dbReference type="InterPro" id="IPR029016">
    <property type="entry name" value="GAF-like_dom_sf"/>
</dbReference>
<evidence type="ECO:0000256" key="11">
    <source>
        <dbReference type="PROSITE-ProRule" id="PRU00169"/>
    </source>
</evidence>
<evidence type="ECO:0000256" key="7">
    <source>
        <dbReference type="ARBA" id="ARBA00023012"/>
    </source>
</evidence>
<feature type="modified residue" description="4-aspartylphosphate" evidence="11">
    <location>
        <position position="1186"/>
    </location>
</feature>
<evidence type="ECO:0000256" key="10">
    <source>
        <dbReference type="ARBA" id="ARBA00070152"/>
    </source>
</evidence>
<evidence type="ECO:0000256" key="1">
    <source>
        <dbReference type="ARBA" id="ARBA00000085"/>
    </source>
</evidence>
<comment type="catalytic activity">
    <reaction evidence="1">
        <text>ATP + protein L-histidine = ADP + protein N-phospho-L-histidine.</text>
        <dbReference type="EC" id="2.7.13.3"/>
    </reaction>
</comment>
<keyword evidence="17" id="KW-1185">Reference proteome</keyword>
<comment type="caution">
    <text evidence="11">Lacks conserved residue(s) required for the propagation of feature annotation.</text>
</comment>
<feature type="transmembrane region" description="Helical" evidence="13">
    <location>
        <begin position="228"/>
        <end position="251"/>
    </location>
</feature>
<sequence length="1260" mass="137595">MLRKEAWLSMKIKTVTALTALFSLSVLLLLAFDLFQLLTIHQDVVKSEEARFQSYKLAEQLRQSSDDLTRMARTYVVTGDTQYEKNYFAILDIRNGKLARPRNYTNTYWWHAAGPGGSDGAEALQSLMRKAGFSEAEFGMLAEAQARSDALVSIEKEAFDAMRGRFKDPGQGGVVERAPDAAYARTLMFSPRYHAEKDRIMQPIDAFLQSVDQRTSQALRALEARQVAYLQLALAIAAVAGVVTLSSWGYLNRKILRPVLDLRDHVASMTSGAKEKIETVNAVAEGNLEHDIAVLAMPPKALSVAAPNEVGQLLGDIGSMSEVQRSLDLALRAMTQALRSHRGREALLDWHKSGINELNMRMRGDIRLADMGPELVSFLCTYVGATVGALYLYEPEGKVLNLMASHALSGAPGQIALGDGVAGAAAEQRRILQVTQAPPSYPHIASSTGHAAPAAILAVPLLHDGRLFGLVEVSGFQPFTDQHLDWLAKAGEALAIAIDVAQARERVNELLMQTQAQTEELRVQQEELQQSNEELEERALLLEQQREIIRKRSQETEAASRELARKAQELERVSAYKSEFLANMSHELRTPLNSMLILSSLLQQNKGGHLDDRQVEYAATIHGAGKDLLNLINDILDLSKIEAGQMAMHIEEVDVGALLQQLQALFAPVAEQKHLLLNVGQLPGTPERIRSDEHRLLQILRNLLGNAFKFTSAGEVSLTLALCADSPLGEPALAFTVRDSGIGIAPDKHDMVFHAFQQADGSTARKYGGSGLGLSISRQLAQRLGGDITLASELGKGSTFTVYLPLQACDASRPAVAAEAAPALAKPQAMAPSPAQEPVREPASAGIAALDVPGAIPDDRALSAEGRRAILIIEDDPAFARILRDKVREHGFLALVATDGEAGLALAERRAPHAIILDVMLPHMDGWGVMRRIKENDATRGIPVHFITCVDERQRALDMGAVGFASKPVSAEQLEQIIDAIDTSSMTPGSKRLLVAGQPGQAAAMAALLARDQLEIVQAHSGADALAQWEQGTFDCMVLNLGLSGMAAPALLERLRRPGAVGRVPVIIHSDQPLAHEDMRQLERFTEHIIVKGAKSQERLLGEVSLFLHHVENALPQQQYAARREMAKEAIFAGRTVLLVDDDIRNVFSLSSALDTKDMRVVHAANGREALEQLAACPEIDVVLMDVMMPEMDGLEAMRRIRMVPEWRRLPIIALTAKAMLNDRQQCLDAGASDYIAKPIDIDKLFSLMRVWLYGDANKP</sequence>
<dbReference type="InterPro" id="IPR036097">
    <property type="entry name" value="HisK_dim/P_sf"/>
</dbReference>
<feature type="domain" description="Response regulatory" evidence="15">
    <location>
        <begin position="991"/>
        <end position="1107"/>
    </location>
</feature>
<dbReference type="Gene3D" id="3.40.50.2300">
    <property type="match status" value="3"/>
</dbReference>
<dbReference type="Pfam" id="PF02518">
    <property type="entry name" value="HATPase_c"/>
    <property type="match status" value="1"/>
</dbReference>
<dbReference type="InterPro" id="IPR003594">
    <property type="entry name" value="HATPase_dom"/>
</dbReference>
<evidence type="ECO:0000256" key="12">
    <source>
        <dbReference type="SAM" id="Coils"/>
    </source>
</evidence>
<dbReference type="CDD" id="cd00082">
    <property type="entry name" value="HisKA"/>
    <property type="match status" value="1"/>
</dbReference>
<dbReference type="InterPro" id="IPR003018">
    <property type="entry name" value="GAF"/>
</dbReference>
<keyword evidence="7" id="KW-0902">Two-component regulatory system</keyword>
<dbReference type="Gene3D" id="3.30.565.10">
    <property type="entry name" value="Histidine kinase-like ATPase, C-terminal domain"/>
    <property type="match status" value="1"/>
</dbReference>
<dbReference type="PROSITE" id="PS50110">
    <property type="entry name" value="RESPONSE_REGULATORY"/>
    <property type="match status" value="3"/>
</dbReference>
<evidence type="ECO:0000259" key="14">
    <source>
        <dbReference type="PROSITE" id="PS50109"/>
    </source>
</evidence>
<evidence type="ECO:0000256" key="2">
    <source>
        <dbReference type="ARBA" id="ARBA00012438"/>
    </source>
</evidence>
<feature type="domain" description="Histidine kinase" evidence="14">
    <location>
        <begin position="583"/>
        <end position="808"/>
    </location>
</feature>
<dbReference type="Gene3D" id="3.30.450.40">
    <property type="match status" value="1"/>
</dbReference>
<name>A0A6L6Q093_9BURK</name>
<dbReference type="Pfam" id="PF00512">
    <property type="entry name" value="HisKA"/>
    <property type="match status" value="1"/>
</dbReference>
<dbReference type="SMART" id="SM00448">
    <property type="entry name" value="REC"/>
    <property type="match status" value="3"/>
</dbReference>
<dbReference type="InterPro" id="IPR003661">
    <property type="entry name" value="HisK_dim/P_dom"/>
</dbReference>
<dbReference type="Proteomes" id="UP000484015">
    <property type="component" value="Unassembled WGS sequence"/>
</dbReference>
<evidence type="ECO:0000256" key="8">
    <source>
        <dbReference type="ARBA" id="ARBA00023026"/>
    </source>
</evidence>
<gene>
    <name evidence="16" type="ORF">GM668_10205</name>
</gene>
<dbReference type="EMBL" id="WNLA01000005">
    <property type="protein sequence ID" value="MTW02452.1"/>
    <property type="molecule type" value="Genomic_DNA"/>
</dbReference>
<evidence type="ECO:0000313" key="16">
    <source>
        <dbReference type="EMBL" id="MTW02452.1"/>
    </source>
</evidence>
<comment type="function">
    <text evidence="9">Member of the two-component regulatory system BvgS/BvgA. Phosphorylates BvgA via a four-step phosphorelay in response to environmental signals.</text>
</comment>
<dbReference type="PANTHER" id="PTHR45339">
    <property type="entry name" value="HYBRID SIGNAL TRANSDUCTION HISTIDINE KINASE J"/>
    <property type="match status" value="1"/>
</dbReference>
<dbReference type="FunFam" id="3.30.565.10:FF:000010">
    <property type="entry name" value="Sensor histidine kinase RcsC"/>
    <property type="match status" value="1"/>
</dbReference>
<dbReference type="AlphaFoldDB" id="A0A6L6Q093"/>
<keyword evidence="12" id="KW-0175">Coiled coil</keyword>
<dbReference type="InterPro" id="IPR011006">
    <property type="entry name" value="CheY-like_superfamily"/>
</dbReference>
<dbReference type="SUPFAM" id="SSF55781">
    <property type="entry name" value="GAF domain-like"/>
    <property type="match status" value="1"/>
</dbReference>
<dbReference type="GO" id="GO:0000155">
    <property type="term" value="F:phosphorelay sensor kinase activity"/>
    <property type="evidence" value="ECO:0007669"/>
    <property type="project" value="InterPro"/>
</dbReference>
<proteinExistence type="predicted"/>
<evidence type="ECO:0000256" key="6">
    <source>
        <dbReference type="ARBA" id="ARBA00022777"/>
    </source>
</evidence>
<keyword evidence="4" id="KW-0808">Transferase</keyword>
<feature type="coiled-coil region" evidence="12">
    <location>
        <begin position="500"/>
        <end position="573"/>
    </location>
</feature>
<dbReference type="SMART" id="SM00387">
    <property type="entry name" value="HATPase_c"/>
    <property type="match status" value="1"/>
</dbReference>
<dbReference type="CDD" id="cd17546">
    <property type="entry name" value="REC_hyHK_CKI1_RcsC-like"/>
    <property type="match status" value="1"/>
</dbReference>
<keyword evidence="13" id="KW-0472">Membrane</keyword>
<comment type="caution">
    <text evidence="16">The sequence shown here is derived from an EMBL/GenBank/DDBJ whole genome shotgun (WGS) entry which is preliminary data.</text>
</comment>
<dbReference type="InterPro" id="IPR005467">
    <property type="entry name" value="His_kinase_dom"/>
</dbReference>
<dbReference type="PRINTS" id="PR00344">
    <property type="entry name" value="BCTRLSENSOR"/>
</dbReference>
<evidence type="ECO:0000259" key="15">
    <source>
        <dbReference type="PROSITE" id="PS50110"/>
    </source>
</evidence>
<evidence type="ECO:0000256" key="3">
    <source>
        <dbReference type="ARBA" id="ARBA00022553"/>
    </source>
</evidence>
<dbReference type="InterPro" id="IPR001789">
    <property type="entry name" value="Sig_transdc_resp-reg_receiver"/>
</dbReference>
<dbReference type="SUPFAM" id="SSF47384">
    <property type="entry name" value="Homodimeric domain of signal transducing histidine kinase"/>
    <property type="match status" value="1"/>
</dbReference>
<keyword evidence="5" id="KW-0732">Signal</keyword>
<dbReference type="SMART" id="SM00065">
    <property type="entry name" value="GAF"/>
    <property type="match status" value="1"/>
</dbReference>
<keyword evidence="13" id="KW-1133">Transmembrane helix</keyword>
<keyword evidence="13" id="KW-0812">Transmembrane</keyword>
<reference evidence="16 17" key="1">
    <citation type="submission" date="2019-11" db="EMBL/GenBank/DDBJ databases">
        <title>Type strains purchased from KCTC, JCM and DSMZ.</title>
        <authorList>
            <person name="Lu H."/>
        </authorList>
    </citation>
    <scope>NUCLEOTIDE SEQUENCE [LARGE SCALE GENOMIC DNA]</scope>
    <source>
        <strain evidence="16 17">KCTC 42409</strain>
    </source>
</reference>
<dbReference type="EC" id="2.7.13.3" evidence="2"/>
<dbReference type="InterPro" id="IPR004358">
    <property type="entry name" value="Sig_transdc_His_kin-like_C"/>
</dbReference>
<evidence type="ECO:0000256" key="13">
    <source>
        <dbReference type="SAM" id="Phobius"/>
    </source>
</evidence>
<keyword evidence="8" id="KW-0843">Virulence</keyword>
<dbReference type="SUPFAM" id="SSF55874">
    <property type="entry name" value="ATPase domain of HSP90 chaperone/DNA topoisomerase II/histidine kinase"/>
    <property type="match status" value="1"/>
</dbReference>
<dbReference type="Pfam" id="PF13185">
    <property type="entry name" value="GAF_2"/>
    <property type="match status" value="1"/>
</dbReference>
<dbReference type="CDD" id="cd16922">
    <property type="entry name" value="HATPase_EvgS-ArcB-TorS-like"/>
    <property type="match status" value="1"/>
</dbReference>
<dbReference type="Gene3D" id="1.10.287.130">
    <property type="match status" value="1"/>
</dbReference>
<dbReference type="Pfam" id="PF00072">
    <property type="entry name" value="Response_reg"/>
    <property type="match status" value="3"/>
</dbReference>
<dbReference type="SMART" id="SM00388">
    <property type="entry name" value="HisKA"/>
    <property type="match status" value="1"/>
</dbReference>
<evidence type="ECO:0000256" key="4">
    <source>
        <dbReference type="ARBA" id="ARBA00022679"/>
    </source>
</evidence>